<dbReference type="Gene3D" id="3.40.630.30">
    <property type="match status" value="1"/>
</dbReference>
<evidence type="ECO:0000313" key="4">
    <source>
        <dbReference type="EMBL" id="VAV96089.1"/>
    </source>
</evidence>
<dbReference type="InterPro" id="IPR050832">
    <property type="entry name" value="Bact_Acetyltransf"/>
</dbReference>
<evidence type="ECO:0000256" key="1">
    <source>
        <dbReference type="ARBA" id="ARBA00022679"/>
    </source>
</evidence>
<accession>A0A3B0RVS9</accession>
<proteinExistence type="predicted"/>
<dbReference type="AlphaFoldDB" id="A0A3B0RVS9"/>
<dbReference type="InterPro" id="IPR016181">
    <property type="entry name" value="Acyl_CoA_acyltransferase"/>
</dbReference>
<keyword evidence="1" id="KW-0808">Transferase</keyword>
<dbReference type="GO" id="GO:0016747">
    <property type="term" value="F:acyltransferase activity, transferring groups other than amino-acyl groups"/>
    <property type="evidence" value="ECO:0007669"/>
    <property type="project" value="InterPro"/>
</dbReference>
<protein>
    <recommendedName>
        <fullName evidence="3">N-acetyltransferase domain-containing protein</fullName>
    </recommendedName>
</protein>
<gene>
    <name evidence="4" type="ORF">MNBD_ALPHA08-674</name>
</gene>
<dbReference type="SUPFAM" id="SSF55729">
    <property type="entry name" value="Acyl-CoA N-acyltransferases (Nat)"/>
    <property type="match status" value="1"/>
</dbReference>
<reference evidence="4" key="1">
    <citation type="submission" date="2018-06" db="EMBL/GenBank/DDBJ databases">
        <authorList>
            <person name="Zhirakovskaya E."/>
        </authorList>
    </citation>
    <scope>NUCLEOTIDE SEQUENCE</scope>
</reference>
<feature type="domain" description="N-acetyltransferase" evidence="3">
    <location>
        <begin position="3"/>
        <end position="152"/>
    </location>
</feature>
<name>A0A3B0RVS9_9ZZZZ</name>
<dbReference type="EMBL" id="UOEC01000132">
    <property type="protein sequence ID" value="VAV96089.1"/>
    <property type="molecule type" value="Genomic_DNA"/>
</dbReference>
<keyword evidence="2" id="KW-0012">Acyltransferase</keyword>
<dbReference type="Pfam" id="PF13673">
    <property type="entry name" value="Acetyltransf_10"/>
    <property type="match status" value="1"/>
</dbReference>
<sequence>MNITIRKARPDDAGELTDLIMRSKSSNGYDEAFMAACRDELTVTGERLTGQEYWVAETDVLCGCACLLVDENDTSGEVSAFFVDPGWQGKGVGRLLWQKLLERAKAQALSQLHLDSDPFAVPFYQAMGFVVTGQTPSGSIPGRFLPYMTLSL</sequence>
<dbReference type="PROSITE" id="PS51186">
    <property type="entry name" value="GNAT"/>
    <property type="match status" value="1"/>
</dbReference>
<dbReference type="InterPro" id="IPR000182">
    <property type="entry name" value="GNAT_dom"/>
</dbReference>
<dbReference type="PANTHER" id="PTHR43877">
    <property type="entry name" value="AMINOALKYLPHOSPHONATE N-ACETYLTRANSFERASE-RELATED-RELATED"/>
    <property type="match status" value="1"/>
</dbReference>
<dbReference type="PANTHER" id="PTHR43877:SF2">
    <property type="entry name" value="AMINOALKYLPHOSPHONATE N-ACETYLTRANSFERASE-RELATED"/>
    <property type="match status" value="1"/>
</dbReference>
<evidence type="ECO:0000259" key="3">
    <source>
        <dbReference type="PROSITE" id="PS51186"/>
    </source>
</evidence>
<dbReference type="CDD" id="cd04301">
    <property type="entry name" value="NAT_SF"/>
    <property type="match status" value="1"/>
</dbReference>
<organism evidence="4">
    <name type="scientific">hydrothermal vent metagenome</name>
    <dbReference type="NCBI Taxonomy" id="652676"/>
    <lineage>
        <taxon>unclassified sequences</taxon>
        <taxon>metagenomes</taxon>
        <taxon>ecological metagenomes</taxon>
    </lineage>
</organism>
<evidence type="ECO:0000256" key="2">
    <source>
        <dbReference type="ARBA" id="ARBA00023315"/>
    </source>
</evidence>